<reference evidence="2 3" key="1">
    <citation type="submission" date="2016-10" db="EMBL/GenBank/DDBJ databases">
        <authorList>
            <person name="de Groot N.N."/>
        </authorList>
    </citation>
    <scope>NUCLEOTIDE SEQUENCE [LARGE SCALE GENOMIC DNA]</scope>
    <source>
        <strain evidence="2 3">DSM 44149</strain>
    </source>
</reference>
<evidence type="ECO:0000313" key="3">
    <source>
        <dbReference type="Proteomes" id="UP000183376"/>
    </source>
</evidence>
<sequence>MSRTAERAPLTRIPLSRADLPEVDLSREWWPGRFVTSGGVRLHVRETPGPEGAETAFYIHGLGGSSTNWTDLAALLSSRFPGIAIDLPGFGLTEPGPDHDYDITAVVPMIIKFLAGLELGPVHLFGNSLGGAIALRVAALRPDLVRTLTLVSPAMPDLRPDPRRVSDPRYLLMNLPLIGPRMRRQVGVVTARMRTERLAKLVMASTEEIPEGRWALAEQEYHVRAGQHWANDALDRTAYALIRSWLAPPHRSVWRTVLPKVDKPALVVWGTEDRLVSVRKAPRTARLLPRGRLLVLPRTGHVAQMERPRTVAKAFLGMLEAVDAREW</sequence>
<dbReference type="PRINTS" id="PR00111">
    <property type="entry name" value="ABHYDROLASE"/>
</dbReference>
<dbReference type="EMBL" id="LT629701">
    <property type="protein sequence ID" value="SDN08004.1"/>
    <property type="molecule type" value="Genomic_DNA"/>
</dbReference>
<feature type="domain" description="AB hydrolase-1" evidence="1">
    <location>
        <begin position="58"/>
        <end position="308"/>
    </location>
</feature>
<evidence type="ECO:0000259" key="1">
    <source>
        <dbReference type="Pfam" id="PF00561"/>
    </source>
</evidence>
<organism evidence="2 3">
    <name type="scientific">Allokutzneria albata</name>
    <name type="common">Kibdelosporangium albatum</name>
    <dbReference type="NCBI Taxonomy" id="211114"/>
    <lineage>
        <taxon>Bacteria</taxon>
        <taxon>Bacillati</taxon>
        <taxon>Actinomycetota</taxon>
        <taxon>Actinomycetes</taxon>
        <taxon>Pseudonocardiales</taxon>
        <taxon>Pseudonocardiaceae</taxon>
        <taxon>Allokutzneria</taxon>
    </lineage>
</organism>
<dbReference type="Proteomes" id="UP000183376">
    <property type="component" value="Chromosome I"/>
</dbReference>
<protein>
    <submittedName>
        <fullName evidence="2">Pimeloyl-ACP methyl ester carboxylesterase</fullName>
    </submittedName>
</protein>
<dbReference type="AlphaFoldDB" id="A0A1G9YFX8"/>
<dbReference type="InterPro" id="IPR029058">
    <property type="entry name" value="AB_hydrolase_fold"/>
</dbReference>
<proteinExistence type="predicted"/>
<keyword evidence="3" id="KW-1185">Reference proteome</keyword>
<dbReference type="InterPro" id="IPR050266">
    <property type="entry name" value="AB_hydrolase_sf"/>
</dbReference>
<dbReference type="Pfam" id="PF00561">
    <property type="entry name" value="Abhydrolase_1"/>
    <property type="match status" value="1"/>
</dbReference>
<name>A0A1G9YFX8_ALLAB</name>
<dbReference type="eggNOG" id="COG2267">
    <property type="taxonomic scope" value="Bacteria"/>
</dbReference>
<dbReference type="GO" id="GO:0003824">
    <property type="term" value="F:catalytic activity"/>
    <property type="evidence" value="ECO:0007669"/>
    <property type="project" value="UniProtKB-ARBA"/>
</dbReference>
<dbReference type="RefSeq" id="WP_030427729.1">
    <property type="nucleotide sequence ID" value="NZ_JOEF01000002.1"/>
</dbReference>
<dbReference type="STRING" id="211114.SAMN04489726_4801"/>
<dbReference type="Gene3D" id="3.40.50.1820">
    <property type="entry name" value="alpha/beta hydrolase"/>
    <property type="match status" value="1"/>
</dbReference>
<gene>
    <name evidence="2" type="ORF">SAMN04489726_4801</name>
</gene>
<evidence type="ECO:0000313" key="2">
    <source>
        <dbReference type="EMBL" id="SDN08004.1"/>
    </source>
</evidence>
<dbReference type="OrthoDB" id="9801162at2"/>
<dbReference type="InterPro" id="IPR000073">
    <property type="entry name" value="AB_hydrolase_1"/>
</dbReference>
<dbReference type="PANTHER" id="PTHR43798">
    <property type="entry name" value="MONOACYLGLYCEROL LIPASE"/>
    <property type="match status" value="1"/>
</dbReference>
<dbReference type="SUPFAM" id="SSF53474">
    <property type="entry name" value="alpha/beta-Hydrolases"/>
    <property type="match status" value="1"/>
</dbReference>
<accession>A0A1G9YFX8</accession>